<feature type="region of interest" description="Disordered" evidence="12">
    <location>
        <begin position="575"/>
        <end position="613"/>
    </location>
</feature>
<evidence type="ECO:0000256" key="11">
    <source>
        <dbReference type="SAM" id="Coils"/>
    </source>
</evidence>
<dbReference type="Gene3D" id="3.90.640.10">
    <property type="entry name" value="Actin, Chain A, domain 4"/>
    <property type="match status" value="1"/>
</dbReference>
<comment type="function">
    <text evidence="1 9">Acts as a chaperone.</text>
</comment>
<dbReference type="SUPFAM" id="SSF100920">
    <property type="entry name" value="Heat shock protein 70kD (HSP70), peptide-binding domain"/>
    <property type="match status" value="1"/>
</dbReference>
<dbReference type="InterPro" id="IPR018181">
    <property type="entry name" value="Heat_shock_70_CS"/>
</dbReference>
<dbReference type="InterPro" id="IPR013126">
    <property type="entry name" value="Hsp_70_fam"/>
</dbReference>
<feature type="coiled-coil region" evidence="11">
    <location>
        <begin position="479"/>
        <end position="571"/>
    </location>
</feature>
<evidence type="ECO:0000256" key="7">
    <source>
        <dbReference type="ARBA" id="ARBA00023016"/>
    </source>
</evidence>
<evidence type="ECO:0000256" key="3">
    <source>
        <dbReference type="ARBA" id="ARBA00014415"/>
    </source>
</evidence>
<evidence type="ECO:0000313" key="13">
    <source>
        <dbReference type="EMBL" id="CAG9619372.1"/>
    </source>
</evidence>
<evidence type="ECO:0000256" key="5">
    <source>
        <dbReference type="ARBA" id="ARBA00022741"/>
    </source>
</evidence>
<keyword evidence="6 9" id="KW-0067">ATP-binding</keyword>
<gene>
    <name evidence="9 13" type="primary">dnaK</name>
    <name evidence="13" type="ORF">BACCIP111883_00139</name>
</gene>
<dbReference type="InterPro" id="IPR029047">
    <property type="entry name" value="HSP70_peptide-bd_sf"/>
</dbReference>
<dbReference type="HAMAP" id="MF_00332">
    <property type="entry name" value="DnaK"/>
    <property type="match status" value="1"/>
</dbReference>
<dbReference type="InterPro" id="IPR029048">
    <property type="entry name" value="HSP70_C_sf"/>
</dbReference>
<dbReference type="EMBL" id="CAKJTJ010000001">
    <property type="protein sequence ID" value="CAG9619372.1"/>
    <property type="molecule type" value="Genomic_DNA"/>
</dbReference>
<comment type="induction">
    <text evidence="9">By stress conditions e.g. heat shock.</text>
</comment>
<comment type="similarity">
    <text evidence="2 9 10">Belongs to the heat shock protein 70 family.</text>
</comment>
<feature type="compositionally biased region" description="Low complexity" evidence="12">
    <location>
        <begin position="575"/>
        <end position="587"/>
    </location>
</feature>
<dbReference type="CDD" id="cd10234">
    <property type="entry name" value="ASKHA_NBD_HSP70_DnaK-like"/>
    <property type="match status" value="1"/>
</dbReference>
<dbReference type="PROSITE" id="PS00297">
    <property type="entry name" value="HSP70_1"/>
    <property type="match status" value="1"/>
</dbReference>
<evidence type="ECO:0000256" key="10">
    <source>
        <dbReference type="RuleBase" id="RU003322"/>
    </source>
</evidence>
<sequence>MSKIIGIDLGTTNSCVAVLEGGEPKVIPNPEGNRTTPSVVAFKNGERQVGEVAKRQSITNPNTIQSVKRHMGTDFKVEVEGKEYSPQEVSAIILQHLKSYAEEYLGDKVTKAVITVPAYFNDAERQATKDAGKIAGLEVERIINEPTAAALAYGLDKMDEDQTILVYDLGGGTFDVSVLELGDGVFEVRSTAGDNRLGGDDFDQVIIDFLVAEFKKENGIDLSKDKMALQRLKDAAEKAKKDLSGVTNTQISLPFITAGEAGPLHLEVSLSRAKFDDLTSGLVERTMGPVRQALQDAGISASELDKVILVGGSTRIPAVQEAIKKETGKDPHKGVNPDEVVALGAAIQGGVLTGDVKDVVLLDVTPLSLGIETMGSVFTKLIERNTTIPTSKSQVFSTAADNQTAVDIHVLQGERPMASDNKTLGRFQLTDIPSAPRGVPQIEVSFDIDKNGIVNVRAKDLGTNKEQAITIKSSSGLSEDEINRMVKEAEENADADKQRKEEVELRNEADQLVFTTEKTLKDLEGKVDEAEVKKAEDAKEELKAAIEKNDLEEIRTKKDALQEIVQQLSMKLYEQAAQAQQAAQGAEGAEGGSAKNDDNVVDAEYEEVNDDKK</sequence>
<dbReference type="Gene3D" id="2.60.34.10">
    <property type="entry name" value="Substrate Binding Domain Of DNAk, Chain A, domain 1"/>
    <property type="match status" value="1"/>
</dbReference>
<reference evidence="13 14" key="1">
    <citation type="submission" date="2021-10" db="EMBL/GenBank/DDBJ databases">
        <authorList>
            <person name="Criscuolo A."/>
        </authorList>
    </citation>
    <scope>NUCLEOTIDE SEQUENCE [LARGE SCALE GENOMIC DNA]</scope>
    <source>
        <strain evidence="14">CIP 111883</strain>
    </source>
</reference>
<dbReference type="Proteomes" id="UP000789833">
    <property type="component" value="Unassembled WGS sequence"/>
</dbReference>
<dbReference type="Pfam" id="PF00012">
    <property type="entry name" value="HSP70"/>
    <property type="match status" value="1"/>
</dbReference>
<feature type="compositionally biased region" description="Acidic residues" evidence="12">
    <location>
        <begin position="599"/>
        <end position="613"/>
    </location>
</feature>
<dbReference type="PROSITE" id="PS00329">
    <property type="entry name" value="HSP70_2"/>
    <property type="match status" value="1"/>
</dbReference>
<dbReference type="Gene3D" id="3.30.420.40">
    <property type="match status" value="2"/>
</dbReference>
<keyword evidence="8 9" id="KW-0143">Chaperone</keyword>
<comment type="caution">
    <text evidence="13">The sequence shown here is derived from an EMBL/GenBank/DDBJ whole genome shotgun (WGS) entry which is preliminary data.</text>
</comment>
<evidence type="ECO:0000256" key="6">
    <source>
        <dbReference type="ARBA" id="ARBA00022840"/>
    </source>
</evidence>
<dbReference type="InterPro" id="IPR043129">
    <property type="entry name" value="ATPase_NBD"/>
</dbReference>
<proteinExistence type="evidence at transcript level"/>
<keyword evidence="14" id="KW-1185">Reference proteome</keyword>
<accession>A0ABM8YHJ7</accession>
<evidence type="ECO:0000256" key="9">
    <source>
        <dbReference type="HAMAP-Rule" id="MF_00332"/>
    </source>
</evidence>
<dbReference type="SUPFAM" id="SSF53067">
    <property type="entry name" value="Actin-like ATPase domain"/>
    <property type="match status" value="2"/>
</dbReference>
<dbReference type="PROSITE" id="PS01036">
    <property type="entry name" value="HSP70_3"/>
    <property type="match status" value="1"/>
</dbReference>
<evidence type="ECO:0000256" key="4">
    <source>
        <dbReference type="ARBA" id="ARBA00022553"/>
    </source>
</evidence>
<dbReference type="NCBIfam" id="TIGR02350">
    <property type="entry name" value="prok_dnaK"/>
    <property type="match status" value="1"/>
</dbReference>
<protein>
    <recommendedName>
        <fullName evidence="3 9">Chaperone protein DnaK</fullName>
    </recommendedName>
    <alternativeName>
        <fullName evidence="9">HSP70</fullName>
    </alternativeName>
    <alternativeName>
        <fullName evidence="9">Heat shock 70 kDa protein</fullName>
    </alternativeName>
    <alternativeName>
        <fullName evidence="9">Heat shock protein 70</fullName>
    </alternativeName>
</protein>
<dbReference type="RefSeq" id="WP_230499309.1">
    <property type="nucleotide sequence ID" value="NZ_CAKJTJ010000001.1"/>
</dbReference>
<dbReference type="Gene3D" id="1.20.1270.10">
    <property type="match status" value="1"/>
</dbReference>
<evidence type="ECO:0000256" key="12">
    <source>
        <dbReference type="SAM" id="MobiDB-lite"/>
    </source>
</evidence>
<dbReference type="PRINTS" id="PR00301">
    <property type="entry name" value="HEATSHOCK70"/>
</dbReference>
<feature type="modified residue" description="Phosphothreonine; by autocatalysis" evidence="9">
    <location>
        <position position="173"/>
    </location>
</feature>
<dbReference type="InterPro" id="IPR012725">
    <property type="entry name" value="Chaperone_DnaK"/>
</dbReference>
<keyword evidence="5 9" id="KW-0547">Nucleotide-binding</keyword>
<evidence type="ECO:0000256" key="1">
    <source>
        <dbReference type="ARBA" id="ARBA00002290"/>
    </source>
</evidence>
<keyword evidence="11" id="KW-0175">Coiled coil</keyword>
<evidence type="ECO:0000256" key="8">
    <source>
        <dbReference type="ARBA" id="ARBA00023186"/>
    </source>
</evidence>
<evidence type="ECO:0000256" key="2">
    <source>
        <dbReference type="ARBA" id="ARBA00007381"/>
    </source>
</evidence>
<dbReference type="SUPFAM" id="SSF100934">
    <property type="entry name" value="Heat shock protein 70kD (HSP70), C-terminal subdomain"/>
    <property type="match status" value="1"/>
</dbReference>
<dbReference type="NCBIfam" id="NF001413">
    <property type="entry name" value="PRK00290.1"/>
    <property type="match status" value="1"/>
</dbReference>
<keyword evidence="7 9" id="KW-0346">Stress response</keyword>
<dbReference type="PANTHER" id="PTHR19375">
    <property type="entry name" value="HEAT SHOCK PROTEIN 70KDA"/>
    <property type="match status" value="1"/>
</dbReference>
<evidence type="ECO:0000313" key="14">
    <source>
        <dbReference type="Proteomes" id="UP000789833"/>
    </source>
</evidence>
<organism evidence="13 14">
    <name type="scientific">Sutcliffiella rhizosphaerae</name>
    <dbReference type="NCBI Taxonomy" id="2880967"/>
    <lineage>
        <taxon>Bacteria</taxon>
        <taxon>Bacillati</taxon>
        <taxon>Bacillota</taxon>
        <taxon>Bacilli</taxon>
        <taxon>Bacillales</taxon>
        <taxon>Bacillaceae</taxon>
        <taxon>Sutcliffiella</taxon>
    </lineage>
</organism>
<keyword evidence="4 9" id="KW-0597">Phosphoprotein</keyword>
<feature type="coiled-coil region" evidence="11">
    <location>
        <begin position="222"/>
        <end position="249"/>
    </location>
</feature>
<name>A0ABM8YHJ7_9BACI</name>